<gene>
    <name evidence="1" type="ORF">DIATSA_LOCUS2076</name>
</gene>
<dbReference type="AlphaFoldDB" id="A0A9N9W7R7"/>
<proteinExistence type="predicted"/>
<dbReference type="EMBL" id="OU893342">
    <property type="protein sequence ID" value="CAG9783948.1"/>
    <property type="molecule type" value="Genomic_DNA"/>
</dbReference>
<evidence type="ECO:0000313" key="1">
    <source>
        <dbReference type="EMBL" id="CAG9783948.1"/>
    </source>
</evidence>
<keyword evidence="2" id="KW-1185">Reference proteome</keyword>
<accession>A0A9N9W7R7</accession>
<protein>
    <submittedName>
        <fullName evidence="1">Uncharacterized protein</fullName>
    </submittedName>
</protein>
<name>A0A9N9W7R7_9NEOP</name>
<dbReference type="Proteomes" id="UP001153714">
    <property type="component" value="Chromosome 11"/>
</dbReference>
<sequence>MEADSTTYDDNSKGLLTDVFPFPISPGNKKLYMNLTCYISDKSLESQIVEKLQAFGLLPKTLKCLTGSPECHLICKTARVIDRVQWLCEGCGKRQPIRSGSFFLRLQCSLLQALQIILAWSEDADCATVAEHFGMKPKVVNAIYDKLDDLARKEHRKAKLGGEGCVVIAEMYPNCLNRLSPDTTDQPHVHRILMLADTKHIPTAYKLHVIRDDLKRQLVGTLDDQVLRHEVEKVVSLEVDPESILVMGSDVPVLEGAVTIQQLAQQCDVEMQHFLTSRIWRQAVTLCNASRDLCVGNTSMACAASVQRYLDTSLYRLRYGDGFYSHILDIIADQFTEKISDV</sequence>
<organism evidence="1 2">
    <name type="scientific">Diatraea saccharalis</name>
    <name type="common">sugarcane borer</name>
    <dbReference type="NCBI Taxonomy" id="40085"/>
    <lineage>
        <taxon>Eukaryota</taxon>
        <taxon>Metazoa</taxon>
        <taxon>Ecdysozoa</taxon>
        <taxon>Arthropoda</taxon>
        <taxon>Hexapoda</taxon>
        <taxon>Insecta</taxon>
        <taxon>Pterygota</taxon>
        <taxon>Neoptera</taxon>
        <taxon>Endopterygota</taxon>
        <taxon>Lepidoptera</taxon>
        <taxon>Glossata</taxon>
        <taxon>Ditrysia</taxon>
        <taxon>Pyraloidea</taxon>
        <taxon>Crambidae</taxon>
        <taxon>Crambinae</taxon>
        <taxon>Diatraea</taxon>
    </lineage>
</organism>
<reference evidence="1" key="2">
    <citation type="submission" date="2022-10" db="EMBL/GenBank/DDBJ databases">
        <authorList>
            <consortium name="ENA_rothamsted_submissions"/>
            <consortium name="culmorum"/>
            <person name="King R."/>
        </authorList>
    </citation>
    <scope>NUCLEOTIDE SEQUENCE</scope>
</reference>
<evidence type="ECO:0000313" key="2">
    <source>
        <dbReference type="Proteomes" id="UP001153714"/>
    </source>
</evidence>
<dbReference type="OrthoDB" id="6226069at2759"/>
<reference evidence="1" key="1">
    <citation type="submission" date="2021-12" db="EMBL/GenBank/DDBJ databases">
        <authorList>
            <person name="King R."/>
        </authorList>
    </citation>
    <scope>NUCLEOTIDE SEQUENCE</scope>
</reference>